<dbReference type="AlphaFoldDB" id="A0A8J5D0A6"/>
<sequence length="525" mass="59856">MGKCPTAGRWERPAGPMKQCLCAAAAAASALGIIYLLYHHFAVLQGLTAVPPPLRVLKEEYTVWPPFIARLPHTQEWYTHQCFDGRTSEDLEEIFDSLIPTWAESPHPECQEAYRRFVELYEVHHRVSRPLEIPSAFAETVKGWLGGDELFHEKINKQRITHVFQPLTAEHVVYNPVRAQRPMPGGGVDIFKWVDERVAKTKADCDFCRYNTRTVVDKFGRHETQDTVRLSNTFKMEAHHSMVVPSHVHHPLHLPRDLVMKLFEDATQWFFDVSQQEPHFMCVCVFVCICILVCRHEWMESYEVLSKKYYISLLSCNTEKVILRLLVLLSIVLSSTTRYPNLAWDSLFHAGASQIHPHIHMMLAPDHYYGSMEGLRTAAQAYYRTTGKNYFTSLVSIHDALGLAVEYGDAVALASLGGKGDMEVMFLCDYPSKDFFSLIYFTVQAYHDTFRQPCKSMAGAWPALGTTHNASQGRLPAIARMVSRGDCASIRADFSTFEIYQAVFKIHTPWQVAAAIREAIKKYDK</sequence>
<comment type="caution">
    <text evidence="2">The sequence shown here is derived from an EMBL/GenBank/DDBJ whole genome shotgun (WGS) entry which is preliminary data.</text>
</comment>
<evidence type="ECO:0000313" key="3">
    <source>
        <dbReference type="Proteomes" id="UP000770661"/>
    </source>
</evidence>
<keyword evidence="1" id="KW-1133">Transmembrane helix</keyword>
<evidence type="ECO:0000256" key="1">
    <source>
        <dbReference type="SAM" id="Phobius"/>
    </source>
</evidence>
<dbReference type="OrthoDB" id="5945460at2759"/>
<feature type="transmembrane region" description="Helical" evidence="1">
    <location>
        <begin position="20"/>
        <end position="38"/>
    </location>
</feature>
<organism evidence="2 3">
    <name type="scientific">Chionoecetes opilio</name>
    <name type="common">Atlantic snow crab</name>
    <name type="synonym">Cancer opilio</name>
    <dbReference type="NCBI Taxonomy" id="41210"/>
    <lineage>
        <taxon>Eukaryota</taxon>
        <taxon>Metazoa</taxon>
        <taxon>Ecdysozoa</taxon>
        <taxon>Arthropoda</taxon>
        <taxon>Crustacea</taxon>
        <taxon>Multicrustacea</taxon>
        <taxon>Malacostraca</taxon>
        <taxon>Eumalacostraca</taxon>
        <taxon>Eucarida</taxon>
        <taxon>Decapoda</taxon>
        <taxon>Pleocyemata</taxon>
        <taxon>Brachyura</taxon>
        <taxon>Eubrachyura</taxon>
        <taxon>Majoidea</taxon>
        <taxon>Majidae</taxon>
        <taxon>Chionoecetes</taxon>
    </lineage>
</organism>
<protein>
    <submittedName>
        <fullName evidence="2">Uncharacterized protein</fullName>
    </submittedName>
</protein>
<name>A0A8J5D0A6_CHIOP</name>
<dbReference type="InterPro" id="IPR036265">
    <property type="entry name" value="HIT-like_sf"/>
</dbReference>
<evidence type="ECO:0000313" key="2">
    <source>
        <dbReference type="EMBL" id="KAG0727969.1"/>
    </source>
</evidence>
<reference evidence="2" key="1">
    <citation type="submission" date="2020-07" db="EMBL/GenBank/DDBJ databases">
        <title>The High-quality genome of the commercially important snow crab, Chionoecetes opilio.</title>
        <authorList>
            <person name="Jeong J.-H."/>
            <person name="Ryu S."/>
        </authorList>
    </citation>
    <scope>NUCLEOTIDE SEQUENCE</scope>
    <source>
        <strain evidence="2">MADBK_172401_WGS</strain>
        <tissue evidence="2">Digestive gland</tissue>
    </source>
</reference>
<dbReference type="Proteomes" id="UP000770661">
    <property type="component" value="Unassembled WGS sequence"/>
</dbReference>
<keyword evidence="3" id="KW-1185">Reference proteome</keyword>
<keyword evidence="1" id="KW-0812">Transmembrane</keyword>
<dbReference type="EMBL" id="JACEEZ010002771">
    <property type="protein sequence ID" value="KAG0727969.1"/>
    <property type="molecule type" value="Genomic_DNA"/>
</dbReference>
<gene>
    <name evidence="2" type="ORF">GWK47_033509</name>
</gene>
<dbReference type="SUPFAM" id="SSF54197">
    <property type="entry name" value="HIT-like"/>
    <property type="match status" value="1"/>
</dbReference>
<accession>A0A8J5D0A6</accession>
<keyword evidence="1" id="KW-0472">Membrane</keyword>
<proteinExistence type="predicted"/>